<evidence type="ECO:0000313" key="3">
    <source>
        <dbReference type="EMBL" id="CAG7687404.1"/>
    </source>
</evidence>
<feature type="non-terminal residue" evidence="3">
    <location>
        <position position="162"/>
    </location>
</feature>
<feature type="compositionally biased region" description="Polar residues" evidence="2">
    <location>
        <begin position="96"/>
        <end position="108"/>
    </location>
</feature>
<proteinExistence type="predicted"/>
<name>A0A8J2NT18_9HEXA</name>
<dbReference type="EMBL" id="CAJVCH010019708">
    <property type="protein sequence ID" value="CAG7687404.1"/>
    <property type="molecule type" value="Genomic_DNA"/>
</dbReference>
<feature type="coiled-coil region" evidence="1">
    <location>
        <begin position="40"/>
        <end position="67"/>
    </location>
</feature>
<organism evidence="3 4">
    <name type="scientific">Allacma fusca</name>
    <dbReference type="NCBI Taxonomy" id="39272"/>
    <lineage>
        <taxon>Eukaryota</taxon>
        <taxon>Metazoa</taxon>
        <taxon>Ecdysozoa</taxon>
        <taxon>Arthropoda</taxon>
        <taxon>Hexapoda</taxon>
        <taxon>Collembola</taxon>
        <taxon>Symphypleona</taxon>
        <taxon>Sminthuridae</taxon>
        <taxon>Allacma</taxon>
    </lineage>
</organism>
<sequence>AVVCAGCLFRKFGYSFERSYFGKTDKFWMEDVLRDIKSQLADQTLILSEFKEKIKQLEQDNAALKKALGFRISAASSTSKSGGSGEMATVKLRQINLKSNETQGNTSGKNRRVESNRSERSSEDRLQDEALGICTAEDLKRLNEEYVAKEIRSATIDEEKEW</sequence>
<feature type="region of interest" description="Disordered" evidence="2">
    <location>
        <begin position="94"/>
        <end position="129"/>
    </location>
</feature>
<keyword evidence="4" id="KW-1185">Reference proteome</keyword>
<dbReference type="AlphaFoldDB" id="A0A8J2NT18"/>
<evidence type="ECO:0000256" key="2">
    <source>
        <dbReference type="SAM" id="MobiDB-lite"/>
    </source>
</evidence>
<comment type="caution">
    <text evidence="3">The sequence shown here is derived from an EMBL/GenBank/DDBJ whole genome shotgun (WGS) entry which is preliminary data.</text>
</comment>
<gene>
    <name evidence="3" type="ORF">AFUS01_LOCUS3285</name>
</gene>
<evidence type="ECO:0000256" key="1">
    <source>
        <dbReference type="SAM" id="Coils"/>
    </source>
</evidence>
<dbReference type="Proteomes" id="UP000708208">
    <property type="component" value="Unassembled WGS sequence"/>
</dbReference>
<protein>
    <submittedName>
        <fullName evidence="3">Uncharacterized protein</fullName>
    </submittedName>
</protein>
<reference evidence="3" key="1">
    <citation type="submission" date="2021-06" db="EMBL/GenBank/DDBJ databases">
        <authorList>
            <person name="Hodson N. C."/>
            <person name="Mongue J. A."/>
            <person name="Jaron S. K."/>
        </authorList>
    </citation>
    <scope>NUCLEOTIDE SEQUENCE</scope>
</reference>
<evidence type="ECO:0000313" key="4">
    <source>
        <dbReference type="Proteomes" id="UP000708208"/>
    </source>
</evidence>
<feature type="compositionally biased region" description="Basic and acidic residues" evidence="2">
    <location>
        <begin position="111"/>
        <end position="128"/>
    </location>
</feature>
<accession>A0A8J2NT18</accession>
<keyword evidence="1" id="KW-0175">Coiled coil</keyword>
<feature type="non-terminal residue" evidence="3">
    <location>
        <position position="1"/>
    </location>
</feature>